<evidence type="ECO:0000313" key="3">
    <source>
        <dbReference type="Proteomes" id="UP000007803"/>
    </source>
</evidence>
<evidence type="ECO:0000313" key="2">
    <source>
        <dbReference type="EMBL" id="ADN08798.1"/>
    </source>
</evidence>
<organism evidence="2 3">
    <name type="scientific">Sulfurimonas autotrophica (strain ATCC BAA-671 / DSM 16294 / JCM 11897 / OK10)</name>
    <dbReference type="NCBI Taxonomy" id="563040"/>
    <lineage>
        <taxon>Bacteria</taxon>
        <taxon>Pseudomonadati</taxon>
        <taxon>Campylobacterota</taxon>
        <taxon>Epsilonproteobacteria</taxon>
        <taxon>Campylobacterales</taxon>
        <taxon>Sulfurimonadaceae</taxon>
        <taxon>Sulfurimonas</taxon>
    </lineage>
</organism>
<dbReference type="STRING" id="563040.Saut_0749"/>
<gene>
    <name evidence="2" type="ordered locus">Saut_0749</name>
</gene>
<dbReference type="OrthoDB" id="9766710at2"/>
<sequence>MIRILLLAMVSLFFISCSMHPKPIKPDEKAFEGEDFYIMLALNAEQTKHYKIAAKRFEELYEKSSKKEYLYRSLQNYLLAKENVKVSKKVDAIAGDSLSDPILVRLKTIALIEMGKLDEAKKLAISLAKNTQKADDYLLASDVYIKNQEYDVALKYLDSAYMKEYNEKILDKMAIILYVNLHRKKDAIAYLETHTRIHGCSQLICKRLIGIYSNENNIEGLLSVYKRLYNLKKDKAVAKKIIQIYAYKRDYVKLIDFLEETKADDGVLLELYVTGKNYAKASALAQKLYEDTGDIRYLGQSAIYEYEAHSKKMSKKVLTSVIEKLTKVTNETDEPLYLNYLGYILIDHNVNIKKGMNYIKKVLKNSPDSAFYLDSLAWGYYKLHQCDKAKKIMDKVVNMEGGDNSEILLHVKKIDKCYKKLVQQKKGKKKK</sequence>
<dbReference type="SUPFAM" id="SSF48452">
    <property type="entry name" value="TPR-like"/>
    <property type="match status" value="1"/>
</dbReference>
<protein>
    <submittedName>
        <fullName evidence="2">TPR repeat-containing protein</fullName>
    </submittedName>
</protein>
<evidence type="ECO:0000256" key="1">
    <source>
        <dbReference type="SAM" id="SignalP"/>
    </source>
</evidence>
<dbReference type="EMBL" id="CP002205">
    <property type="protein sequence ID" value="ADN08798.1"/>
    <property type="molecule type" value="Genomic_DNA"/>
</dbReference>
<keyword evidence="3" id="KW-1185">Reference proteome</keyword>
<dbReference type="Gene3D" id="1.25.40.10">
    <property type="entry name" value="Tetratricopeptide repeat domain"/>
    <property type="match status" value="2"/>
</dbReference>
<feature type="signal peptide" evidence="1">
    <location>
        <begin position="1"/>
        <end position="21"/>
    </location>
</feature>
<dbReference type="PROSITE" id="PS51257">
    <property type="entry name" value="PROKAR_LIPOPROTEIN"/>
    <property type="match status" value="1"/>
</dbReference>
<dbReference type="HOGENOM" id="CLU_038918_0_0_7"/>
<proteinExistence type="predicted"/>
<accession>E0UQJ6</accession>
<name>E0UQJ6_SULAO</name>
<dbReference type="RefSeq" id="WP_013326554.1">
    <property type="nucleotide sequence ID" value="NC_014506.1"/>
</dbReference>
<dbReference type="InterPro" id="IPR011990">
    <property type="entry name" value="TPR-like_helical_dom_sf"/>
</dbReference>
<dbReference type="AlphaFoldDB" id="E0UQJ6"/>
<keyword evidence="1" id="KW-0732">Signal</keyword>
<reference evidence="3" key="1">
    <citation type="journal article" date="2010" name="Stand. Genomic Sci.">
        <title>Complete genome sequence of Sulfurimonas autotrophica type strain (OK10).</title>
        <authorList>
            <person name="Sikorski J."/>
            <person name="Munk C."/>
            <person name="Lapidus A."/>
            <person name="Djao O."/>
            <person name="Lucas S."/>
            <person name="Glavina Del Rio T."/>
            <person name="Nolan M."/>
            <person name="Tice H."/>
            <person name="Han C."/>
            <person name="Cheng J."/>
            <person name="Tapia R."/>
            <person name="Goodwin L."/>
            <person name="Pitluck S."/>
            <person name="Liolios K."/>
            <person name="Ivanova N."/>
            <person name="Mavromatis K."/>
            <person name="Mikhailova N."/>
            <person name="Pati A."/>
            <person name="Sims D."/>
            <person name="Meincke L."/>
            <person name="Brettin T."/>
            <person name="Detter J."/>
            <person name="Chen A."/>
            <person name="Palaniappan K."/>
            <person name="Land M."/>
            <person name="Hauser L."/>
            <person name="Chang Y."/>
            <person name="Jeffries C."/>
            <person name="Rohde M."/>
            <person name="Lang E."/>
            <person name="Spring S."/>
            <person name="Goker M."/>
            <person name="Woyke T."/>
            <person name="Bristow J."/>
            <person name="Eisen J."/>
            <person name="Markowitz V."/>
            <person name="Hugenholtz P."/>
            <person name="Kyrpides N."/>
            <person name="Klenk H."/>
        </authorList>
    </citation>
    <scope>NUCLEOTIDE SEQUENCE [LARGE SCALE GENOMIC DNA]</scope>
    <source>
        <strain evidence="3">ATCC BAA-671 / DSM 16294 / JCM 11897 / OK10</strain>
    </source>
</reference>
<dbReference type="Proteomes" id="UP000007803">
    <property type="component" value="Chromosome"/>
</dbReference>
<feature type="chain" id="PRO_5003141428" evidence="1">
    <location>
        <begin position="22"/>
        <end position="431"/>
    </location>
</feature>
<dbReference type="eggNOG" id="COG0457">
    <property type="taxonomic scope" value="Bacteria"/>
</dbReference>
<dbReference type="KEGG" id="sua:Saut_0749"/>